<reference evidence="8" key="1">
    <citation type="journal article" date="2014" name="Front. Microbiol.">
        <title>High frequency of phylogenetically diverse reductive dehalogenase-homologous genes in deep subseafloor sedimentary metagenomes.</title>
        <authorList>
            <person name="Kawai M."/>
            <person name="Futagami T."/>
            <person name="Toyoda A."/>
            <person name="Takaki Y."/>
            <person name="Nishi S."/>
            <person name="Hori S."/>
            <person name="Arai W."/>
            <person name="Tsubouchi T."/>
            <person name="Morono Y."/>
            <person name="Uchiyama I."/>
            <person name="Ito T."/>
            <person name="Fujiyama A."/>
            <person name="Inagaki F."/>
            <person name="Takami H."/>
        </authorList>
    </citation>
    <scope>NUCLEOTIDE SEQUENCE</scope>
    <source>
        <strain evidence="8">Expedition CK06-06</strain>
    </source>
</reference>
<proteinExistence type="predicted"/>
<name>X1UKV6_9ZZZZ</name>
<evidence type="ECO:0000256" key="5">
    <source>
        <dbReference type="ARBA" id="ARBA00023159"/>
    </source>
</evidence>
<evidence type="ECO:0000256" key="3">
    <source>
        <dbReference type="ARBA" id="ARBA00023015"/>
    </source>
</evidence>
<organism evidence="8">
    <name type="scientific">marine sediment metagenome</name>
    <dbReference type="NCBI Taxonomy" id="412755"/>
    <lineage>
        <taxon>unclassified sequences</taxon>
        <taxon>metagenomes</taxon>
        <taxon>ecological metagenomes</taxon>
    </lineage>
</organism>
<dbReference type="PANTHER" id="PTHR46565:SF20">
    <property type="entry name" value="COLD SHOCK DOMAIN-CONTAINING PROTEIN 4"/>
    <property type="match status" value="1"/>
</dbReference>
<dbReference type="SUPFAM" id="SSF50249">
    <property type="entry name" value="Nucleic acid-binding proteins"/>
    <property type="match status" value="1"/>
</dbReference>
<dbReference type="InterPro" id="IPR011129">
    <property type="entry name" value="CSD"/>
</dbReference>
<gene>
    <name evidence="8" type="ORF">S12H4_48432</name>
</gene>
<dbReference type="PANTHER" id="PTHR46565">
    <property type="entry name" value="COLD SHOCK DOMAIN PROTEIN 2"/>
    <property type="match status" value="1"/>
</dbReference>
<dbReference type="GO" id="GO:0005737">
    <property type="term" value="C:cytoplasm"/>
    <property type="evidence" value="ECO:0007669"/>
    <property type="project" value="UniProtKB-SubCell"/>
</dbReference>
<evidence type="ECO:0000259" key="7">
    <source>
        <dbReference type="PROSITE" id="PS51857"/>
    </source>
</evidence>
<sequence>MDGIVKFFSGEKGWGFITADDGSEFFVHYSSINKEGYKTLLPDQRVSFDESENEKGKTAINVKIIDE</sequence>
<comment type="subcellular location">
    <subcellularLocation>
        <location evidence="1">Cytoplasm</location>
    </subcellularLocation>
</comment>
<dbReference type="PROSITE" id="PS51857">
    <property type="entry name" value="CSD_2"/>
    <property type="match status" value="1"/>
</dbReference>
<evidence type="ECO:0000256" key="2">
    <source>
        <dbReference type="ARBA" id="ARBA00022490"/>
    </source>
</evidence>
<evidence type="ECO:0000256" key="6">
    <source>
        <dbReference type="ARBA" id="ARBA00023163"/>
    </source>
</evidence>
<dbReference type="InterPro" id="IPR002059">
    <property type="entry name" value="CSP_DNA-bd"/>
</dbReference>
<keyword evidence="2" id="KW-0963">Cytoplasm</keyword>
<dbReference type="SMART" id="SM00357">
    <property type="entry name" value="CSP"/>
    <property type="match status" value="1"/>
</dbReference>
<evidence type="ECO:0000256" key="1">
    <source>
        <dbReference type="ARBA" id="ARBA00004496"/>
    </source>
</evidence>
<dbReference type="GO" id="GO:0003677">
    <property type="term" value="F:DNA binding"/>
    <property type="evidence" value="ECO:0007669"/>
    <property type="project" value="UniProtKB-KW"/>
</dbReference>
<evidence type="ECO:0000256" key="4">
    <source>
        <dbReference type="ARBA" id="ARBA00023125"/>
    </source>
</evidence>
<protein>
    <recommendedName>
        <fullName evidence="7">CSD domain-containing protein</fullName>
    </recommendedName>
</protein>
<dbReference type="PRINTS" id="PR00050">
    <property type="entry name" value="COLDSHOCK"/>
</dbReference>
<feature type="domain" description="CSD" evidence="7">
    <location>
        <begin position="1"/>
        <end position="64"/>
    </location>
</feature>
<comment type="caution">
    <text evidence="8">The sequence shown here is derived from an EMBL/GenBank/DDBJ whole genome shotgun (WGS) entry which is preliminary data.</text>
</comment>
<dbReference type="InterPro" id="IPR012340">
    <property type="entry name" value="NA-bd_OB-fold"/>
</dbReference>
<dbReference type="EMBL" id="BARW01030269">
    <property type="protein sequence ID" value="GAJ04242.1"/>
    <property type="molecule type" value="Genomic_DNA"/>
</dbReference>
<keyword evidence="4" id="KW-0238">DNA-binding</keyword>
<dbReference type="Pfam" id="PF00313">
    <property type="entry name" value="CSD"/>
    <property type="match status" value="1"/>
</dbReference>
<keyword evidence="5" id="KW-0010">Activator</keyword>
<keyword evidence="6" id="KW-0804">Transcription</keyword>
<keyword evidence="3" id="KW-0805">Transcription regulation</keyword>
<evidence type="ECO:0000313" key="8">
    <source>
        <dbReference type="EMBL" id="GAJ04242.1"/>
    </source>
</evidence>
<dbReference type="PIRSF" id="PIRSF002599">
    <property type="entry name" value="Cold_shock_A"/>
    <property type="match status" value="1"/>
</dbReference>
<dbReference type="AlphaFoldDB" id="X1UKV6"/>
<dbReference type="Gene3D" id="2.40.50.140">
    <property type="entry name" value="Nucleic acid-binding proteins"/>
    <property type="match status" value="1"/>
</dbReference>
<dbReference type="InterPro" id="IPR012156">
    <property type="entry name" value="Cold_shock_CspA"/>
</dbReference>
<accession>X1UKV6</accession>